<keyword evidence="7" id="KW-0808">Transferase</keyword>
<accession>E0SDR4</accession>
<dbReference type="RefSeq" id="WP_013320148.1">
    <property type="nucleotide sequence ID" value="NC_014500.1"/>
</dbReference>
<evidence type="ECO:0000256" key="2">
    <source>
        <dbReference type="ARBA" id="ARBA00004962"/>
    </source>
</evidence>
<dbReference type="Gene3D" id="3.40.50.1100">
    <property type="match status" value="2"/>
</dbReference>
<feature type="domain" description="Tryptophan synthase beta chain-like PALP" evidence="6">
    <location>
        <begin position="22"/>
        <end position="314"/>
    </location>
</feature>
<evidence type="ECO:0000256" key="4">
    <source>
        <dbReference type="ARBA" id="ARBA00022898"/>
    </source>
</evidence>
<comment type="cofactor">
    <cofactor evidence="1">
        <name>pyridoxal 5'-phosphate</name>
        <dbReference type="ChEBI" id="CHEBI:597326"/>
    </cofactor>
</comment>
<dbReference type="HOGENOM" id="CLU_021018_1_0_6"/>
<dbReference type="Proteomes" id="UP000006859">
    <property type="component" value="Chromosome"/>
</dbReference>
<gene>
    <name evidence="7" type="ordered locus">Dda3937_00138</name>
</gene>
<protein>
    <recommendedName>
        <fullName evidence="3">cysteine synthase</fullName>
        <ecNumber evidence="3">2.5.1.47</ecNumber>
    </recommendedName>
</protein>
<sequence length="330" mass="36032">MSEQGSFKAKAVDILNSFKSLVTRTELIQIPSRFQQGGKVFVKLENQNYSETIKARTVYAMMSRVVAEKSDAELKETHIIEYTGGTLGVCLAKICQQMGIKLTLVLLDKTPDSLQQQMINCGATLVKVPAKAGFYQVIEEAKALAEKNPSLTFLYQHENQANPEFHRLQTAAEITEQLRQHGVQNVSAWCASMGTAGTLIGTGLGLKQTWPECEIYGITPSELPYGSFSEPNGLPKYLGSGGVGYGIKQRFVRENEPVVTGHFHYSFEQSIDAVKQIYALTGLKVGSSSGANWLAATLLARELSADECVVTVFPSGTNDYEWSKVDAGAS</sequence>
<dbReference type="OrthoDB" id="9805733at2"/>
<dbReference type="AlphaFoldDB" id="E0SDR4"/>
<dbReference type="Pfam" id="PF00291">
    <property type="entry name" value="PALP"/>
    <property type="match status" value="1"/>
</dbReference>
<evidence type="ECO:0000313" key="8">
    <source>
        <dbReference type="Proteomes" id="UP000006859"/>
    </source>
</evidence>
<reference evidence="7 8" key="1">
    <citation type="journal article" date="2011" name="J. Bacteriol.">
        <title>Genome sequence of the plant-pathogenic bacterium Dickeya dadantii 3937.</title>
        <authorList>
            <person name="Glasner J.D."/>
            <person name="Yang C.H."/>
            <person name="Reverchon S."/>
            <person name="Hugouvieux-Cotte-Pattat N."/>
            <person name="Condemine G."/>
            <person name="Bohin J.P."/>
            <person name="Van Gijsegem F."/>
            <person name="Yang S."/>
            <person name="Franza T."/>
            <person name="Expert D."/>
            <person name="Plunkett G. III"/>
            <person name="San Francisco M.J."/>
            <person name="Charkowski A.O."/>
            <person name="Py B."/>
            <person name="Bell K."/>
            <person name="Rauscher L."/>
            <person name="Rodriguez-Palenzuela P."/>
            <person name="Toussaint A."/>
            <person name="Holeva M.C."/>
            <person name="He S.Y."/>
            <person name="Douet V."/>
            <person name="Boccara M."/>
            <person name="Blanco C."/>
            <person name="Toth I."/>
            <person name="Anderson B.D."/>
            <person name="Biehl B.S."/>
            <person name="Mau B."/>
            <person name="Flynn S.M."/>
            <person name="Barras F."/>
            <person name="Lindeberg M."/>
            <person name="Birch P.R."/>
            <person name="Tsuyumu S."/>
            <person name="Shi X."/>
            <person name="Hibbing M."/>
            <person name="Yap M.N."/>
            <person name="Carpentier M."/>
            <person name="Dassa E."/>
            <person name="Umehara M."/>
            <person name="Kim J.F."/>
            <person name="Rusch M."/>
            <person name="Soni P."/>
            <person name="Mayhew G.F."/>
            <person name="Fouts D.E."/>
            <person name="Gill S.R."/>
            <person name="Blattner F.R."/>
            <person name="Keen N.T."/>
            <person name="Perna N.T."/>
        </authorList>
    </citation>
    <scope>NUCLEOTIDE SEQUENCE [LARGE SCALE GENOMIC DNA]</scope>
    <source>
        <strain evidence="7 8">3937</strain>
    </source>
</reference>
<dbReference type="GO" id="GO:0004124">
    <property type="term" value="F:cysteine synthase activity"/>
    <property type="evidence" value="ECO:0007669"/>
    <property type="project" value="UniProtKB-EC"/>
</dbReference>
<keyword evidence="4" id="KW-0663">Pyridoxal phosphate</keyword>
<evidence type="ECO:0000256" key="5">
    <source>
        <dbReference type="ARBA" id="ARBA00047931"/>
    </source>
</evidence>
<dbReference type="STRING" id="198628.Dda3937_00138"/>
<dbReference type="SUPFAM" id="SSF53686">
    <property type="entry name" value="Tryptophan synthase beta subunit-like PLP-dependent enzymes"/>
    <property type="match status" value="1"/>
</dbReference>
<dbReference type="KEGG" id="ddd:Dda3937_00138"/>
<comment type="pathway">
    <text evidence="2">Amino-acid biosynthesis; L-cysteine biosynthesis; L-cysteine from L-serine: step 2/2.</text>
</comment>
<organism evidence="7 8">
    <name type="scientific">Dickeya dadantii (strain 3937)</name>
    <name type="common">Erwinia chrysanthemi (strain 3937)</name>
    <dbReference type="NCBI Taxonomy" id="198628"/>
    <lineage>
        <taxon>Bacteria</taxon>
        <taxon>Pseudomonadati</taxon>
        <taxon>Pseudomonadota</taxon>
        <taxon>Gammaproteobacteria</taxon>
        <taxon>Enterobacterales</taxon>
        <taxon>Pectobacteriaceae</taxon>
        <taxon>Dickeya</taxon>
    </lineage>
</organism>
<dbReference type="eggNOG" id="COG0031">
    <property type="taxonomic scope" value="Bacteria"/>
</dbReference>
<dbReference type="InterPro" id="IPR036052">
    <property type="entry name" value="TrpB-like_PALP_sf"/>
</dbReference>
<dbReference type="PANTHER" id="PTHR10314">
    <property type="entry name" value="CYSTATHIONINE BETA-SYNTHASE"/>
    <property type="match status" value="1"/>
</dbReference>
<evidence type="ECO:0000259" key="6">
    <source>
        <dbReference type="Pfam" id="PF00291"/>
    </source>
</evidence>
<dbReference type="PATRIC" id="fig|198628.6.peg.4510"/>
<evidence type="ECO:0000256" key="3">
    <source>
        <dbReference type="ARBA" id="ARBA00012681"/>
    </source>
</evidence>
<proteinExistence type="predicted"/>
<name>E0SDR4_DICD3</name>
<dbReference type="EMBL" id="CP002038">
    <property type="protein sequence ID" value="ADN00756.1"/>
    <property type="molecule type" value="Genomic_DNA"/>
</dbReference>
<evidence type="ECO:0000313" key="7">
    <source>
        <dbReference type="EMBL" id="ADN00756.1"/>
    </source>
</evidence>
<comment type="catalytic activity">
    <reaction evidence="5">
        <text>O-acetyl-L-serine + hydrogen sulfide = L-cysteine + acetate</text>
        <dbReference type="Rhea" id="RHEA:14829"/>
        <dbReference type="ChEBI" id="CHEBI:29919"/>
        <dbReference type="ChEBI" id="CHEBI:30089"/>
        <dbReference type="ChEBI" id="CHEBI:35235"/>
        <dbReference type="ChEBI" id="CHEBI:58340"/>
        <dbReference type="EC" id="2.5.1.47"/>
    </reaction>
</comment>
<dbReference type="InterPro" id="IPR001926">
    <property type="entry name" value="TrpB-like_PALP"/>
</dbReference>
<evidence type="ECO:0000256" key="1">
    <source>
        <dbReference type="ARBA" id="ARBA00001933"/>
    </source>
</evidence>
<keyword evidence="8" id="KW-1185">Reference proteome</keyword>
<dbReference type="EC" id="2.5.1.47" evidence="3"/>
<dbReference type="InterPro" id="IPR050214">
    <property type="entry name" value="Cys_Synth/Cystath_Beta-Synth"/>
</dbReference>